<name>A0ABU1A1Q3_9FLAO</name>
<keyword evidence="1" id="KW-0472">Membrane</keyword>
<dbReference type="RefSeq" id="WP_308864433.1">
    <property type="nucleotide sequence ID" value="NZ_JAVHUL010000019.1"/>
</dbReference>
<evidence type="ECO:0000256" key="1">
    <source>
        <dbReference type="SAM" id="Phobius"/>
    </source>
</evidence>
<keyword evidence="1" id="KW-1133">Transmembrane helix</keyword>
<organism evidence="2 3">
    <name type="scientific">Mesonia profundi</name>
    <dbReference type="NCBI Taxonomy" id="3070998"/>
    <lineage>
        <taxon>Bacteria</taxon>
        <taxon>Pseudomonadati</taxon>
        <taxon>Bacteroidota</taxon>
        <taxon>Flavobacteriia</taxon>
        <taxon>Flavobacteriales</taxon>
        <taxon>Flavobacteriaceae</taxon>
        <taxon>Mesonia</taxon>
    </lineage>
</organism>
<proteinExistence type="predicted"/>
<keyword evidence="3" id="KW-1185">Reference proteome</keyword>
<feature type="transmembrane region" description="Helical" evidence="1">
    <location>
        <begin position="34"/>
        <end position="50"/>
    </location>
</feature>
<sequence length="51" mass="5398">MTRTKKLNLISVLLAITAIVMIVLGVVAQIPAPAVTGIGFLLVVWAIQVIK</sequence>
<comment type="caution">
    <text evidence="2">The sequence shown here is derived from an EMBL/GenBank/DDBJ whole genome shotgun (WGS) entry which is preliminary data.</text>
</comment>
<reference evidence="2 3" key="1">
    <citation type="submission" date="2023-08" db="EMBL/GenBank/DDBJ databases">
        <title>Mesonia sp. MT50, isolated from deep-sea sediment of the Mariana Trench.</title>
        <authorList>
            <person name="Fu H."/>
        </authorList>
    </citation>
    <scope>NUCLEOTIDE SEQUENCE [LARGE SCALE GENOMIC DNA]</scope>
    <source>
        <strain evidence="2 3">MT50</strain>
    </source>
</reference>
<keyword evidence="1" id="KW-0812">Transmembrane</keyword>
<gene>
    <name evidence="2" type="ORF">RBU60_08585</name>
</gene>
<accession>A0ABU1A1Q3</accession>
<evidence type="ECO:0000313" key="3">
    <source>
        <dbReference type="Proteomes" id="UP001230915"/>
    </source>
</evidence>
<dbReference type="Proteomes" id="UP001230915">
    <property type="component" value="Unassembled WGS sequence"/>
</dbReference>
<protein>
    <submittedName>
        <fullName evidence="2">Uncharacterized protein</fullName>
    </submittedName>
</protein>
<dbReference type="EMBL" id="JAVHUL010000019">
    <property type="protein sequence ID" value="MDQ7917629.1"/>
    <property type="molecule type" value="Genomic_DNA"/>
</dbReference>
<evidence type="ECO:0000313" key="2">
    <source>
        <dbReference type="EMBL" id="MDQ7917629.1"/>
    </source>
</evidence>
<feature type="transmembrane region" description="Helical" evidence="1">
    <location>
        <begin position="7"/>
        <end position="28"/>
    </location>
</feature>